<feature type="domain" description="Alpha/beta hydrolase fold-3" evidence="2">
    <location>
        <begin position="74"/>
        <end position="299"/>
    </location>
</feature>
<organism evidence="3 4">
    <name type="scientific">Perilla frutescens var. hirtella</name>
    <name type="common">Perilla citriodora</name>
    <name type="synonym">Perilla setoyensis</name>
    <dbReference type="NCBI Taxonomy" id="608512"/>
    <lineage>
        <taxon>Eukaryota</taxon>
        <taxon>Viridiplantae</taxon>
        <taxon>Streptophyta</taxon>
        <taxon>Embryophyta</taxon>
        <taxon>Tracheophyta</taxon>
        <taxon>Spermatophyta</taxon>
        <taxon>Magnoliopsida</taxon>
        <taxon>eudicotyledons</taxon>
        <taxon>Gunneridae</taxon>
        <taxon>Pentapetalae</taxon>
        <taxon>asterids</taxon>
        <taxon>lamiids</taxon>
        <taxon>Lamiales</taxon>
        <taxon>Lamiaceae</taxon>
        <taxon>Nepetoideae</taxon>
        <taxon>Elsholtzieae</taxon>
        <taxon>Perilla</taxon>
    </lineage>
</organism>
<dbReference type="Proteomes" id="UP001190926">
    <property type="component" value="Unassembled WGS sequence"/>
</dbReference>
<evidence type="ECO:0000313" key="4">
    <source>
        <dbReference type="Proteomes" id="UP001190926"/>
    </source>
</evidence>
<dbReference type="EMBL" id="SDAM02000062">
    <property type="protein sequence ID" value="KAH6833027.1"/>
    <property type="molecule type" value="Genomic_DNA"/>
</dbReference>
<dbReference type="SUPFAM" id="SSF53474">
    <property type="entry name" value="alpha/beta-Hydrolases"/>
    <property type="match status" value="1"/>
</dbReference>
<proteinExistence type="inferred from homology"/>
<evidence type="ECO:0000256" key="1">
    <source>
        <dbReference type="ARBA" id="ARBA00010515"/>
    </source>
</evidence>
<dbReference type="GO" id="GO:0016787">
    <property type="term" value="F:hydrolase activity"/>
    <property type="evidence" value="ECO:0007669"/>
    <property type="project" value="InterPro"/>
</dbReference>
<accession>A0AAD4JFV1</accession>
<keyword evidence="4" id="KW-1185">Reference proteome</keyword>
<dbReference type="InterPro" id="IPR050466">
    <property type="entry name" value="Carboxylest/Gibb_receptor"/>
</dbReference>
<dbReference type="PANTHER" id="PTHR23024">
    <property type="entry name" value="ARYLACETAMIDE DEACETYLASE"/>
    <property type="match status" value="1"/>
</dbReference>
<comment type="similarity">
    <text evidence="1">Belongs to the 'GDXG' lipolytic enzyme family.</text>
</comment>
<evidence type="ECO:0000313" key="3">
    <source>
        <dbReference type="EMBL" id="KAH6833027.1"/>
    </source>
</evidence>
<dbReference type="Pfam" id="PF07859">
    <property type="entry name" value="Abhydrolase_3"/>
    <property type="match status" value="1"/>
</dbReference>
<dbReference type="Gene3D" id="3.40.50.1820">
    <property type="entry name" value="alpha/beta hydrolase"/>
    <property type="match status" value="1"/>
</dbReference>
<evidence type="ECO:0000259" key="2">
    <source>
        <dbReference type="Pfam" id="PF07859"/>
    </source>
</evidence>
<sequence>MAAVATATDLSPLIKVYTDGTVQRLIGSSYVPPSPEDPTTAVASKDITISPSISARLYLPKLASAATPQKLPILVYFHGGGFCLESAFSLLHHRYTNLLSAASNALIISVEYRLAPEHPLPAAYDDSDAALKWVYSHALDQTGFDKESWIANHGNFGRVFIGGDASGANIAHNMAMRAGSDPLPGNVKIEGVILAHPFFGGSNPVGNESKEDLERSFVYRVWSFVYPNAGGGIDNPMINPLAGGAPSLSELGCSKMIVFLAEKDPMAARGRLYTEMVRRSGWGGEMEVVEFEGENHCFQILDTRTQNAKNLINRFVAFISG</sequence>
<protein>
    <recommendedName>
        <fullName evidence="2">Alpha/beta hydrolase fold-3 domain-containing protein</fullName>
    </recommendedName>
</protein>
<comment type="caution">
    <text evidence="3">The sequence shown here is derived from an EMBL/GenBank/DDBJ whole genome shotgun (WGS) entry which is preliminary data.</text>
</comment>
<gene>
    <name evidence="3" type="ORF">C2S53_014525</name>
</gene>
<dbReference type="AlphaFoldDB" id="A0AAD4JFV1"/>
<dbReference type="InterPro" id="IPR029058">
    <property type="entry name" value="AB_hydrolase_fold"/>
</dbReference>
<dbReference type="PANTHER" id="PTHR23024:SF551">
    <property type="entry name" value="2-HYDROXYISOFLAVANONE DEHYDRATASE-LIKE"/>
    <property type="match status" value="1"/>
</dbReference>
<name>A0AAD4JFV1_PERFH</name>
<reference evidence="3 4" key="1">
    <citation type="journal article" date="2021" name="Nat. Commun.">
        <title>Incipient diploidization of the medicinal plant Perilla within 10,000 years.</title>
        <authorList>
            <person name="Zhang Y."/>
            <person name="Shen Q."/>
            <person name="Leng L."/>
            <person name="Zhang D."/>
            <person name="Chen S."/>
            <person name="Shi Y."/>
            <person name="Ning Z."/>
            <person name="Chen S."/>
        </authorList>
    </citation>
    <scope>NUCLEOTIDE SEQUENCE [LARGE SCALE GENOMIC DNA]</scope>
    <source>
        <strain evidence="4">cv. PC099</strain>
    </source>
</reference>
<dbReference type="InterPro" id="IPR013094">
    <property type="entry name" value="AB_hydrolase_3"/>
</dbReference>